<feature type="domain" description="MATH" evidence="8">
    <location>
        <begin position="49"/>
        <end position="183"/>
    </location>
</feature>
<dbReference type="OrthoDB" id="5771911at2759"/>
<evidence type="ECO:0000313" key="9">
    <source>
        <dbReference type="EMBL" id="CEF64699.1"/>
    </source>
</evidence>
<organism evidence="9">
    <name type="scientific">Strongyloides ratti</name>
    <name type="common">Parasitic roundworm</name>
    <dbReference type="NCBI Taxonomy" id="34506"/>
    <lineage>
        <taxon>Eukaryota</taxon>
        <taxon>Metazoa</taxon>
        <taxon>Ecdysozoa</taxon>
        <taxon>Nematoda</taxon>
        <taxon>Chromadorea</taxon>
        <taxon>Rhabditida</taxon>
        <taxon>Tylenchina</taxon>
        <taxon>Panagrolaimomorpha</taxon>
        <taxon>Strongyloidoidea</taxon>
        <taxon>Strongyloididae</taxon>
        <taxon>Strongyloides</taxon>
    </lineage>
</organism>
<dbReference type="RefSeq" id="XP_024503900.1">
    <property type="nucleotide sequence ID" value="XM_024650088.1"/>
</dbReference>
<sequence>MDTGSDSNLSTTVNHHSSSTSCLYSAPSTSRNNLINQKNECYTFVEPVHLRQEWTISNFASVLKLAMPGLCLRSAMFKDPGVPDACWQLCLYPGGKRAENANNVSLFLKMSAISPVKELNLKAEYKFFFIKDDGVYGFSNVNIGDFHAKPPKGGHSWGLRNIPRSKVESCIRSDTSLLVVCEIELMPDQGRIYCKEMSNNFARDMVPVDKKYIFRFSDMYESTDLTDCKVICEEREFLVHKFMLASQSSVFRAMFKHKNTKEAIDNCILIVDSTASAVAKMIGYIYTAELPGELEIEDAARLVQLAEKYDMDQLKALCEEKLIIQLSKLNVCTLLQFADTYNADLLQQACIEMISTFRKQIMVTEDWLEMKKTHPSLVNHVLELIIAFDNSPPSKKRK</sequence>
<dbReference type="InterPro" id="IPR011333">
    <property type="entry name" value="SKP1/BTB/POZ_sf"/>
</dbReference>
<dbReference type="Pfam" id="PF24570">
    <property type="entry name" value="BACK_BPM_SPOP"/>
    <property type="match status" value="1"/>
</dbReference>
<dbReference type="EMBL" id="LN609528">
    <property type="protein sequence ID" value="CEF64699.1"/>
    <property type="molecule type" value="Genomic_DNA"/>
</dbReference>
<keyword evidence="10" id="KW-1185">Reference proteome</keyword>
<dbReference type="InterPro" id="IPR000210">
    <property type="entry name" value="BTB/POZ_dom"/>
</dbReference>
<comment type="pathway">
    <text evidence="2">Protein modification; protein ubiquitination.</text>
</comment>
<comment type="similarity">
    <text evidence="3">Belongs to the Tdpoz family.</text>
</comment>
<dbReference type="Proteomes" id="UP000035682">
    <property type="component" value="Unplaced"/>
</dbReference>
<dbReference type="SUPFAM" id="SSF54695">
    <property type="entry name" value="POZ domain"/>
    <property type="match status" value="1"/>
</dbReference>
<evidence type="ECO:0000256" key="6">
    <source>
        <dbReference type="SAM" id="MobiDB-lite"/>
    </source>
</evidence>
<evidence type="ECO:0000259" key="7">
    <source>
        <dbReference type="PROSITE" id="PS50097"/>
    </source>
</evidence>
<dbReference type="CTD" id="36377064"/>
<reference evidence="11" key="2">
    <citation type="submission" date="2020-12" db="UniProtKB">
        <authorList>
            <consortium name="WormBaseParasite"/>
        </authorList>
    </citation>
    <scope>IDENTIFICATION</scope>
</reference>
<dbReference type="Gene3D" id="2.60.210.10">
    <property type="entry name" value="Apoptosis, Tumor Necrosis Factor Receptor Associated Protein 2, Chain A"/>
    <property type="match status" value="1"/>
</dbReference>
<evidence type="ECO:0000256" key="4">
    <source>
        <dbReference type="ARBA" id="ARBA00022786"/>
    </source>
</evidence>
<evidence type="ECO:0000256" key="1">
    <source>
        <dbReference type="ARBA" id="ARBA00004123"/>
    </source>
</evidence>
<evidence type="ECO:0000313" key="12">
    <source>
        <dbReference type="WormBase" id="SRAE_1000295200"/>
    </source>
</evidence>
<dbReference type="SMART" id="SM00225">
    <property type="entry name" value="BTB"/>
    <property type="match status" value="1"/>
</dbReference>
<feature type="region of interest" description="Disordered" evidence="6">
    <location>
        <begin position="1"/>
        <end position="28"/>
    </location>
</feature>
<evidence type="ECO:0000256" key="2">
    <source>
        <dbReference type="ARBA" id="ARBA00004906"/>
    </source>
</evidence>
<dbReference type="STRING" id="34506.A0A090MX26"/>
<dbReference type="WBParaSite" id="SRAE_1000295200.1">
    <property type="protein sequence ID" value="SRAE_1000295200.1"/>
    <property type="gene ID" value="WBGene00259569"/>
</dbReference>
<name>A0A090MX26_STRRB</name>
<evidence type="ECO:0000256" key="5">
    <source>
        <dbReference type="ARBA" id="ARBA00023242"/>
    </source>
</evidence>
<dbReference type="InterPro" id="IPR002083">
    <property type="entry name" value="MATH/TRAF_dom"/>
</dbReference>
<dbReference type="InterPro" id="IPR056423">
    <property type="entry name" value="BACK_BPM_SPOP"/>
</dbReference>
<comment type="subcellular location">
    <subcellularLocation>
        <location evidence="1">Nucleus</location>
    </subcellularLocation>
</comment>
<dbReference type="AlphaFoldDB" id="A0A090MX26"/>
<keyword evidence="4" id="KW-0833">Ubl conjugation pathway</keyword>
<feature type="domain" description="BTB" evidence="7">
    <location>
        <begin position="226"/>
        <end position="290"/>
    </location>
</feature>
<dbReference type="OMA" id="HIELLPD"/>
<evidence type="ECO:0000259" key="8">
    <source>
        <dbReference type="PROSITE" id="PS50144"/>
    </source>
</evidence>
<dbReference type="CDD" id="cd18186">
    <property type="entry name" value="BTB_POZ_ZBTB_KLHL-like"/>
    <property type="match status" value="1"/>
</dbReference>
<dbReference type="GO" id="GO:0005634">
    <property type="term" value="C:nucleus"/>
    <property type="evidence" value="ECO:0007669"/>
    <property type="project" value="UniProtKB-SubCell"/>
</dbReference>
<dbReference type="Gene3D" id="3.30.710.10">
    <property type="entry name" value="Potassium Channel Kv1.1, Chain A"/>
    <property type="match status" value="1"/>
</dbReference>
<dbReference type="Pfam" id="PF00651">
    <property type="entry name" value="BTB"/>
    <property type="match status" value="1"/>
</dbReference>
<dbReference type="PROSITE" id="PS50144">
    <property type="entry name" value="MATH"/>
    <property type="match status" value="1"/>
</dbReference>
<dbReference type="Pfam" id="PF22486">
    <property type="entry name" value="MATH_2"/>
    <property type="match status" value="1"/>
</dbReference>
<dbReference type="GeneID" id="36377064"/>
<proteinExistence type="inferred from homology"/>
<evidence type="ECO:0000256" key="3">
    <source>
        <dbReference type="ARBA" id="ARBA00010846"/>
    </source>
</evidence>
<accession>A0A090MX26</accession>
<dbReference type="PROSITE" id="PS50097">
    <property type="entry name" value="BTB"/>
    <property type="match status" value="1"/>
</dbReference>
<protein>
    <submittedName>
        <fullName evidence="9 11">Speckle-type POZ protein</fullName>
    </submittedName>
</protein>
<dbReference type="Gene3D" id="1.25.40.420">
    <property type="match status" value="1"/>
</dbReference>
<dbReference type="PANTHER" id="PTHR24413">
    <property type="entry name" value="SPECKLE-TYPE POZ PROTEIN"/>
    <property type="match status" value="1"/>
</dbReference>
<evidence type="ECO:0000313" key="10">
    <source>
        <dbReference type="Proteomes" id="UP000035682"/>
    </source>
</evidence>
<reference evidence="9 10" key="1">
    <citation type="submission" date="2014-09" db="EMBL/GenBank/DDBJ databases">
        <authorList>
            <person name="Martin A.A."/>
        </authorList>
    </citation>
    <scope>NUCLEOTIDE SEQUENCE</scope>
    <source>
        <strain evidence="10">ED321</strain>
        <strain evidence="9">ED321 Heterogonic</strain>
    </source>
</reference>
<gene>
    <name evidence="9 11 12" type="ORF">SRAE_1000295200</name>
</gene>
<dbReference type="GO" id="GO:0030163">
    <property type="term" value="P:protein catabolic process"/>
    <property type="evidence" value="ECO:0007669"/>
    <property type="project" value="UniProtKB-ARBA"/>
</dbReference>
<dbReference type="InterPro" id="IPR008974">
    <property type="entry name" value="TRAF-like"/>
</dbReference>
<feature type="compositionally biased region" description="Low complexity" evidence="6">
    <location>
        <begin position="7"/>
        <end position="21"/>
    </location>
</feature>
<keyword evidence="5" id="KW-0539">Nucleus</keyword>
<evidence type="ECO:0000313" key="11">
    <source>
        <dbReference type="WBParaSite" id="SRAE_1000295200.1"/>
    </source>
</evidence>
<dbReference type="SUPFAM" id="SSF49599">
    <property type="entry name" value="TRAF domain-like"/>
    <property type="match status" value="1"/>
</dbReference>
<dbReference type="CDD" id="cd00121">
    <property type="entry name" value="MATH"/>
    <property type="match status" value="1"/>
</dbReference>
<dbReference type="WormBase" id="SRAE_1000295200">
    <property type="protein sequence ID" value="SRP09163"/>
    <property type="gene ID" value="WBGene00259569"/>
</dbReference>